<reference evidence="1 2" key="1">
    <citation type="journal article" date="2014" name="Agronomy (Basel)">
        <title>A Draft Genome Sequence for Ensete ventricosum, the Drought-Tolerant Tree Against Hunger.</title>
        <authorList>
            <person name="Harrison J."/>
            <person name="Moore K.A."/>
            <person name="Paszkiewicz K."/>
            <person name="Jones T."/>
            <person name="Grant M."/>
            <person name="Ambacheew D."/>
            <person name="Muzemil S."/>
            <person name="Studholme D.J."/>
        </authorList>
    </citation>
    <scope>NUCLEOTIDE SEQUENCE [LARGE SCALE GENOMIC DNA]</scope>
</reference>
<proteinExistence type="predicted"/>
<organism evidence="1 2">
    <name type="scientific">Ensete ventricosum</name>
    <name type="common">Abyssinian banana</name>
    <name type="synonym">Musa ensete</name>
    <dbReference type="NCBI Taxonomy" id="4639"/>
    <lineage>
        <taxon>Eukaryota</taxon>
        <taxon>Viridiplantae</taxon>
        <taxon>Streptophyta</taxon>
        <taxon>Embryophyta</taxon>
        <taxon>Tracheophyta</taxon>
        <taxon>Spermatophyta</taxon>
        <taxon>Magnoliopsida</taxon>
        <taxon>Liliopsida</taxon>
        <taxon>Zingiberales</taxon>
        <taxon>Musaceae</taxon>
        <taxon>Ensete</taxon>
    </lineage>
</organism>
<dbReference type="EMBL" id="AMZH03022905">
    <property type="protein sequence ID" value="RRT36925.1"/>
    <property type="molecule type" value="Genomic_DNA"/>
</dbReference>
<dbReference type="AlphaFoldDB" id="A0A426XBS7"/>
<comment type="caution">
    <text evidence="1">The sequence shown here is derived from an EMBL/GenBank/DDBJ whole genome shotgun (WGS) entry which is preliminary data.</text>
</comment>
<evidence type="ECO:0000313" key="2">
    <source>
        <dbReference type="Proteomes" id="UP000287651"/>
    </source>
</evidence>
<gene>
    <name evidence="1" type="ORF">B296_00052907</name>
</gene>
<evidence type="ECO:0000313" key="1">
    <source>
        <dbReference type="EMBL" id="RRT36925.1"/>
    </source>
</evidence>
<dbReference type="Proteomes" id="UP000287651">
    <property type="component" value="Unassembled WGS sequence"/>
</dbReference>
<accession>A0A426XBS7</accession>
<name>A0A426XBS7_ENSVE</name>
<protein>
    <submittedName>
        <fullName evidence="1">Uncharacterized protein</fullName>
    </submittedName>
</protein>
<sequence>MITRSVLMPHLSLGISWFRQQIGMRTACYWGFNPVPSNTGLYRAAMFEISTVTARYKSVTINFERRRPLPGGISLAAAREEARERGRRRGRTSDDIAL</sequence>